<evidence type="ECO:0000256" key="2">
    <source>
        <dbReference type="ARBA" id="ARBA00023002"/>
    </source>
</evidence>
<dbReference type="PROSITE" id="PS00687">
    <property type="entry name" value="ALDEHYDE_DEHYDR_GLU"/>
    <property type="match status" value="1"/>
</dbReference>
<dbReference type="PANTHER" id="PTHR42804:SF1">
    <property type="entry name" value="ALDEHYDE DEHYDROGENASE-RELATED"/>
    <property type="match status" value="1"/>
</dbReference>
<evidence type="ECO:0000256" key="4">
    <source>
        <dbReference type="RuleBase" id="RU003345"/>
    </source>
</evidence>
<dbReference type="Proteomes" id="UP001519295">
    <property type="component" value="Unassembled WGS sequence"/>
</dbReference>
<comment type="caution">
    <text evidence="6">The sequence shown here is derived from an EMBL/GenBank/DDBJ whole genome shotgun (WGS) entry which is preliminary data.</text>
</comment>
<dbReference type="PANTHER" id="PTHR42804">
    <property type="entry name" value="ALDEHYDE DEHYDROGENASE"/>
    <property type="match status" value="1"/>
</dbReference>
<dbReference type="InterPro" id="IPR029510">
    <property type="entry name" value="Ald_DH_CS_GLU"/>
</dbReference>
<dbReference type="Pfam" id="PF00171">
    <property type="entry name" value="Aldedh"/>
    <property type="match status" value="1"/>
</dbReference>
<reference evidence="6 7" key="1">
    <citation type="submission" date="2021-03" db="EMBL/GenBank/DDBJ databases">
        <title>Sequencing the genomes of 1000 actinobacteria strains.</title>
        <authorList>
            <person name="Klenk H.-P."/>
        </authorList>
    </citation>
    <scope>NUCLEOTIDE SEQUENCE [LARGE SCALE GENOMIC DNA]</scope>
    <source>
        <strain evidence="6 7">DSM 45256</strain>
    </source>
</reference>
<dbReference type="SUPFAM" id="SSF53720">
    <property type="entry name" value="ALDH-like"/>
    <property type="match status" value="1"/>
</dbReference>
<proteinExistence type="inferred from homology"/>
<gene>
    <name evidence="6" type="ORF">JOF36_001880</name>
</gene>
<evidence type="ECO:0000313" key="7">
    <source>
        <dbReference type="Proteomes" id="UP001519295"/>
    </source>
</evidence>
<dbReference type="EMBL" id="JAGINU010000001">
    <property type="protein sequence ID" value="MBP2366184.1"/>
    <property type="molecule type" value="Genomic_DNA"/>
</dbReference>
<sequence length="498" mass="52327">MSVSTITTGRVDIPVPGTDKLFIAGSWVEPATDATVDVVMPSTGEVVATVAAPAPADADAAVAAARTAFDEGPWPRMSVAERAEVCSRFADELEKRLDTMNRLWTYESGYPAAHGEMINSGAGRMIWRSAIEKAPTLAWEERRTTASTDVLIQRQPVGTVLGILTYNGPVVLLGMKIIPALLAGNTVVIKPAPDSQLTTRVVAEAARAANFPTGVVSVLAAGLETSRHLTAHPGIDMIHMTGGGPVAVDIVERAAPRLARTALELGGKSPAIIAEDADLDSVMATLVPGAIGGMGQVCVALSRILAPRSRYDEIVDRLAAEFGRMTVGDPFEPGTVLGPLANERALARTETMLSKALEEGARLVCGGKRPAHLDPGGFYFEPTLLADVTNDMYIAQEEVFGPVTTVIPYDGIDDAVRIANDTRFGLAASVYAGDADSALEIAKRIRSGGVAINLAGVSLTEPFGGVKQSGWGRECGAEGIFEFTDIKQILISGSYSDS</sequence>
<feature type="active site" evidence="3">
    <location>
        <position position="264"/>
    </location>
</feature>
<feature type="domain" description="Aldehyde dehydrogenase" evidence="5">
    <location>
        <begin position="27"/>
        <end position="489"/>
    </location>
</feature>
<name>A0ABS4VQJ0_9PSEU</name>
<keyword evidence="2 4" id="KW-0560">Oxidoreductase</keyword>
<dbReference type="InterPro" id="IPR016161">
    <property type="entry name" value="Ald_DH/histidinol_DH"/>
</dbReference>
<dbReference type="RefSeq" id="WP_245350744.1">
    <property type="nucleotide sequence ID" value="NZ_JAGINU010000001.1"/>
</dbReference>
<comment type="similarity">
    <text evidence="1 4">Belongs to the aldehyde dehydrogenase family.</text>
</comment>
<organism evidence="6 7">
    <name type="scientific">Pseudonocardia parietis</name>
    <dbReference type="NCBI Taxonomy" id="570936"/>
    <lineage>
        <taxon>Bacteria</taxon>
        <taxon>Bacillati</taxon>
        <taxon>Actinomycetota</taxon>
        <taxon>Actinomycetes</taxon>
        <taxon>Pseudonocardiales</taxon>
        <taxon>Pseudonocardiaceae</taxon>
        <taxon>Pseudonocardia</taxon>
    </lineage>
</organism>
<accession>A0ABS4VQJ0</accession>
<dbReference type="Gene3D" id="3.40.605.10">
    <property type="entry name" value="Aldehyde Dehydrogenase, Chain A, domain 1"/>
    <property type="match status" value="1"/>
</dbReference>
<dbReference type="InterPro" id="IPR016162">
    <property type="entry name" value="Ald_DH_N"/>
</dbReference>
<dbReference type="Gene3D" id="3.40.309.10">
    <property type="entry name" value="Aldehyde Dehydrogenase, Chain A, domain 2"/>
    <property type="match status" value="1"/>
</dbReference>
<evidence type="ECO:0000259" key="5">
    <source>
        <dbReference type="Pfam" id="PF00171"/>
    </source>
</evidence>
<evidence type="ECO:0000313" key="6">
    <source>
        <dbReference type="EMBL" id="MBP2366184.1"/>
    </source>
</evidence>
<keyword evidence="7" id="KW-1185">Reference proteome</keyword>
<evidence type="ECO:0000256" key="1">
    <source>
        <dbReference type="ARBA" id="ARBA00009986"/>
    </source>
</evidence>
<dbReference type="InterPro" id="IPR015590">
    <property type="entry name" value="Aldehyde_DH_dom"/>
</dbReference>
<evidence type="ECO:0000256" key="3">
    <source>
        <dbReference type="PROSITE-ProRule" id="PRU10007"/>
    </source>
</evidence>
<dbReference type="InterPro" id="IPR016163">
    <property type="entry name" value="Ald_DH_C"/>
</dbReference>
<protein>
    <submittedName>
        <fullName evidence="6">Acyl-CoA reductase-like NAD-dependent aldehyde dehydrogenase</fullName>
    </submittedName>
</protein>